<gene>
    <name evidence="2" type="ORF">ISN74_13010</name>
</gene>
<dbReference type="Proteomes" id="UP000663181">
    <property type="component" value="Chromosome"/>
</dbReference>
<dbReference type="RefSeq" id="WP_188799644.1">
    <property type="nucleotide sequence ID" value="NZ_BMIZ01000002.1"/>
</dbReference>
<feature type="region of interest" description="Disordered" evidence="1">
    <location>
        <begin position="23"/>
        <end position="57"/>
    </location>
</feature>
<name>A0ABX7GQR1_9GAMM</name>
<protein>
    <submittedName>
        <fullName evidence="2">Uncharacterized protein</fullName>
    </submittedName>
</protein>
<evidence type="ECO:0000313" key="2">
    <source>
        <dbReference type="EMBL" id="QRN52396.1"/>
    </source>
</evidence>
<proteinExistence type="predicted"/>
<keyword evidence="3" id="KW-1185">Reference proteome</keyword>
<sequence length="57" mass="6047">MELIDLVRASLWRKPDVVQAELIPAANDPELKPGDNTQPGTPSAAPSAQPGKKKKGN</sequence>
<reference evidence="2 3" key="1">
    <citation type="submission" date="2020-10" db="EMBL/GenBank/DDBJ databases">
        <title>Phylogeny of dyella-like bacteria.</title>
        <authorList>
            <person name="Fu J."/>
        </authorList>
    </citation>
    <scope>NUCLEOTIDE SEQUENCE [LARGE SCALE GENOMIC DNA]</scope>
    <source>
        <strain evidence="2 3">DHOB09</strain>
    </source>
</reference>
<dbReference type="EMBL" id="CP064030">
    <property type="protein sequence ID" value="QRN52396.1"/>
    <property type="molecule type" value="Genomic_DNA"/>
</dbReference>
<evidence type="ECO:0000313" key="3">
    <source>
        <dbReference type="Proteomes" id="UP000663181"/>
    </source>
</evidence>
<evidence type="ECO:0000256" key="1">
    <source>
        <dbReference type="SAM" id="MobiDB-lite"/>
    </source>
</evidence>
<organism evidence="2 3">
    <name type="scientific">Dyella caseinilytica</name>
    <dbReference type="NCBI Taxonomy" id="1849581"/>
    <lineage>
        <taxon>Bacteria</taxon>
        <taxon>Pseudomonadati</taxon>
        <taxon>Pseudomonadota</taxon>
        <taxon>Gammaproteobacteria</taxon>
        <taxon>Lysobacterales</taxon>
        <taxon>Rhodanobacteraceae</taxon>
        <taxon>Dyella</taxon>
    </lineage>
</organism>
<feature type="compositionally biased region" description="Polar residues" evidence="1">
    <location>
        <begin position="35"/>
        <end position="46"/>
    </location>
</feature>
<accession>A0ABX7GQR1</accession>